<evidence type="ECO:0000313" key="1">
    <source>
        <dbReference type="EMBL" id="JAE04567.1"/>
    </source>
</evidence>
<dbReference type="AlphaFoldDB" id="A0A0A9EWW1"/>
<proteinExistence type="predicted"/>
<dbReference type="EMBL" id="GBRH01193329">
    <property type="protein sequence ID" value="JAE04567.1"/>
    <property type="molecule type" value="Transcribed_RNA"/>
</dbReference>
<name>A0A0A9EWW1_ARUDO</name>
<sequence length="100" mass="10680">MSMSERLLSASDVASSHSCLDSDDDAAAAAAVKLQYLLMPSAVSSEMSACVQKKSYMPLSSVQSLITAFPIMMPLKLMGTEEDLLSPAAWRRMAWASCGT</sequence>
<organism evidence="1">
    <name type="scientific">Arundo donax</name>
    <name type="common">Giant reed</name>
    <name type="synonym">Donax arundinaceus</name>
    <dbReference type="NCBI Taxonomy" id="35708"/>
    <lineage>
        <taxon>Eukaryota</taxon>
        <taxon>Viridiplantae</taxon>
        <taxon>Streptophyta</taxon>
        <taxon>Embryophyta</taxon>
        <taxon>Tracheophyta</taxon>
        <taxon>Spermatophyta</taxon>
        <taxon>Magnoliopsida</taxon>
        <taxon>Liliopsida</taxon>
        <taxon>Poales</taxon>
        <taxon>Poaceae</taxon>
        <taxon>PACMAD clade</taxon>
        <taxon>Arundinoideae</taxon>
        <taxon>Arundineae</taxon>
        <taxon>Arundo</taxon>
    </lineage>
</organism>
<accession>A0A0A9EWW1</accession>
<reference evidence="1" key="2">
    <citation type="journal article" date="2015" name="Data Brief">
        <title>Shoot transcriptome of the giant reed, Arundo donax.</title>
        <authorList>
            <person name="Barrero R.A."/>
            <person name="Guerrero F.D."/>
            <person name="Moolhuijzen P."/>
            <person name="Goolsby J.A."/>
            <person name="Tidwell J."/>
            <person name="Bellgard S.E."/>
            <person name="Bellgard M.I."/>
        </authorList>
    </citation>
    <scope>NUCLEOTIDE SEQUENCE</scope>
    <source>
        <tissue evidence="1">Shoot tissue taken approximately 20 cm above the soil surface</tissue>
    </source>
</reference>
<protein>
    <submittedName>
        <fullName evidence="1">Uncharacterized protein</fullName>
    </submittedName>
</protein>
<reference evidence="1" key="1">
    <citation type="submission" date="2014-09" db="EMBL/GenBank/DDBJ databases">
        <authorList>
            <person name="Magalhaes I.L.F."/>
            <person name="Oliveira U."/>
            <person name="Santos F.R."/>
            <person name="Vidigal T.H.D.A."/>
            <person name="Brescovit A.D."/>
            <person name="Santos A.J."/>
        </authorList>
    </citation>
    <scope>NUCLEOTIDE SEQUENCE</scope>
    <source>
        <tissue evidence="1">Shoot tissue taken approximately 20 cm above the soil surface</tissue>
    </source>
</reference>